<accession>A0ABV6QLZ6</accession>
<dbReference type="PANTHER" id="PTHR35174">
    <property type="entry name" value="BLL7171 PROTEIN-RELATED"/>
    <property type="match status" value="1"/>
</dbReference>
<evidence type="ECO:0000313" key="4">
    <source>
        <dbReference type="Proteomes" id="UP001589890"/>
    </source>
</evidence>
<dbReference type="SUPFAM" id="SSF54909">
    <property type="entry name" value="Dimeric alpha+beta barrel"/>
    <property type="match status" value="1"/>
</dbReference>
<evidence type="ECO:0000313" key="3">
    <source>
        <dbReference type="EMBL" id="MFC0624637.1"/>
    </source>
</evidence>
<dbReference type="EMBL" id="JBHLTC010000012">
    <property type="protein sequence ID" value="MFC0624637.1"/>
    <property type="molecule type" value="Genomic_DNA"/>
</dbReference>
<organism evidence="3 4">
    <name type="scientific">Kribbella deserti</name>
    <dbReference type="NCBI Taxonomy" id="1926257"/>
    <lineage>
        <taxon>Bacteria</taxon>
        <taxon>Bacillati</taxon>
        <taxon>Actinomycetota</taxon>
        <taxon>Actinomycetes</taxon>
        <taxon>Propionibacteriales</taxon>
        <taxon>Kribbellaceae</taxon>
        <taxon>Kribbella</taxon>
    </lineage>
</organism>
<proteinExistence type="inferred from homology"/>
<dbReference type="Proteomes" id="UP001589890">
    <property type="component" value="Unassembled WGS sequence"/>
</dbReference>
<feature type="domain" description="YCII-related" evidence="2">
    <location>
        <begin position="1"/>
        <end position="119"/>
    </location>
</feature>
<dbReference type="InterPro" id="IPR011008">
    <property type="entry name" value="Dimeric_a/b-barrel"/>
</dbReference>
<name>A0ABV6QLZ6_9ACTN</name>
<dbReference type="InterPro" id="IPR005545">
    <property type="entry name" value="YCII"/>
</dbReference>
<evidence type="ECO:0000259" key="2">
    <source>
        <dbReference type="Pfam" id="PF03795"/>
    </source>
</evidence>
<dbReference type="Pfam" id="PF03795">
    <property type="entry name" value="YCII"/>
    <property type="match status" value="1"/>
</dbReference>
<keyword evidence="4" id="KW-1185">Reference proteome</keyword>
<comment type="caution">
    <text evidence="3">The sequence shown here is derived from an EMBL/GenBank/DDBJ whole genome shotgun (WGS) entry which is preliminary data.</text>
</comment>
<protein>
    <submittedName>
        <fullName evidence="3">YciI family protein</fullName>
    </submittedName>
</protein>
<reference evidence="3 4" key="1">
    <citation type="submission" date="2024-09" db="EMBL/GenBank/DDBJ databases">
        <authorList>
            <person name="Sun Q."/>
            <person name="Mori K."/>
        </authorList>
    </citation>
    <scope>NUCLEOTIDE SEQUENCE [LARGE SCALE GENOMIC DNA]</scope>
    <source>
        <strain evidence="3 4">CGMCC 1.15906</strain>
    </source>
</reference>
<dbReference type="Gene3D" id="3.30.70.1060">
    <property type="entry name" value="Dimeric alpha+beta barrel"/>
    <property type="match status" value="1"/>
</dbReference>
<dbReference type="PANTHER" id="PTHR35174:SF3">
    <property type="entry name" value="BLL7171 PROTEIN"/>
    <property type="match status" value="1"/>
</dbReference>
<gene>
    <name evidence="3" type="ORF">ACFFGN_11235</name>
</gene>
<dbReference type="RefSeq" id="WP_380046213.1">
    <property type="nucleotide sequence ID" value="NZ_JBHLTC010000012.1"/>
</dbReference>
<evidence type="ECO:0000256" key="1">
    <source>
        <dbReference type="ARBA" id="ARBA00007689"/>
    </source>
</evidence>
<comment type="similarity">
    <text evidence="1">Belongs to the YciI family.</text>
</comment>
<sequence length="123" mass="13396">MKFLVLIYGNLETRKMWEGMPKEQKSAGLDYYAGLTKDLAASGRLVATAPLAEPAATKQVRVGPGGEVLSTDGPFAETKEHLAGFYVLDCDDLEQAIETAARIPEAQFGLVEVRPTRELNDLL</sequence>